<keyword evidence="2" id="KW-1133">Transmembrane helix</keyword>
<reference evidence="4" key="1">
    <citation type="submission" date="2015-01" db="EMBL/GenBank/DDBJ databases">
        <authorList>
            <person name="Aksoy S."/>
            <person name="Warren W."/>
            <person name="Wilson R.K."/>
        </authorList>
    </citation>
    <scope>NUCLEOTIDE SEQUENCE [LARGE SCALE GENOMIC DNA]</scope>
    <source>
        <strain evidence="4">IAEA</strain>
    </source>
</reference>
<protein>
    <submittedName>
        <fullName evidence="3">Uncharacterized protein</fullName>
    </submittedName>
</protein>
<dbReference type="AlphaFoldDB" id="A0A1B0BTB7"/>
<dbReference type="VEuPathDB" id="VectorBase:GPPI039859"/>
<evidence type="ECO:0000313" key="3">
    <source>
        <dbReference type="EnsemblMetazoa" id="GPPI039859-PA"/>
    </source>
</evidence>
<dbReference type="Proteomes" id="UP000092460">
    <property type="component" value="Unassembled WGS sequence"/>
</dbReference>
<dbReference type="EnsemblMetazoa" id="GPPI039859-RA">
    <property type="protein sequence ID" value="GPPI039859-PA"/>
    <property type="gene ID" value="GPPI039859"/>
</dbReference>
<dbReference type="EMBL" id="JXJN01020068">
    <property type="status" value="NOT_ANNOTATED_CDS"/>
    <property type="molecule type" value="Genomic_DNA"/>
</dbReference>
<name>A0A1B0BTB7_9MUSC</name>
<reference evidence="3" key="2">
    <citation type="submission" date="2020-05" db="UniProtKB">
        <authorList>
            <consortium name="EnsemblMetazoa"/>
        </authorList>
    </citation>
    <scope>IDENTIFICATION</scope>
    <source>
        <strain evidence="3">IAEA</strain>
    </source>
</reference>
<feature type="transmembrane region" description="Helical" evidence="2">
    <location>
        <begin position="28"/>
        <end position="52"/>
    </location>
</feature>
<evidence type="ECO:0000256" key="2">
    <source>
        <dbReference type="SAM" id="Phobius"/>
    </source>
</evidence>
<evidence type="ECO:0000256" key="1">
    <source>
        <dbReference type="SAM" id="MobiDB-lite"/>
    </source>
</evidence>
<keyword evidence="4" id="KW-1185">Reference proteome</keyword>
<accession>A0A1B0BTB7</accession>
<keyword evidence="2" id="KW-0812">Transmembrane</keyword>
<sequence>MSYEQAPYRRQGKQLETVTIGDAPNDTIYMVCGVVIAMLLVGLIIILVAVTINRVCLMSERKRLEQRQESTSAHASNPRNLNNAN</sequence>
<feature type="region of interest" description="Disordered" evidence="1">
    <location>
        <begin position="63"/>
        <end position="85"/>
    </location>
</feature>
<organism evidence="3 4">
    <name type="scientific">Glossina palpalis gambiensis</name>
    <dbReference type="NCBI Taxonomy" id="67801"/>
    <lineage>
        <taxon>Eukaryota</taxon>
        <taxon>Metazoa</taxon>
        <taxon>Ecdysozoa</taxon>
        <taxon>Arthropoda</taxon>
        <taxon>Hexapoda</taxon>
        <taxon>Insecta</taxon>
        <taxon>Pterygota</taxon>
        <taxon>Neoptera</taxon>
        <taxon>Endopterygota</taxon>
        <taxon>Diptera</taxon>
        <taxon>Brachycera</taxon>
        <taxon>Muscomorpha</taxon>
        <taxon>Hippoboscoidea</taxon>
        <taxon>Glossinidae</taxon>
        <taxon>Glossina</taxon>
    </lineage>
</organism>
<keyword evidence="2" id="KW-0472">Membrane</keyword>
<evidence type="ECO:0000313" key="4">
    <source>
        <dbReference type="Proteomes" id="UP000092460"/>
    </source>
</evidence>
<proteinExistence type="predicted"/>
<feature type="compositionally biased region" description="Polar residues" evidence="1">
    <location>
        <begin position="69"/>
        <end position="85"/>
    </location>
</feature>